<reference evidence="1" key="2">
    <citation type="submission" date="2020-09" db="EMBL/GenBank/DDBJ databases">
        <authorList>
            <person name="Sun Q."/>
            <person name="Kim S."/>
        </authorList>
    </citation>
    <scope>NUCLEOTIDE SEQUENCE</scope>
    <source>
        <strain evidence="1">KCTC 12988</strain>
    </source>
</reference>
<sequence length="124" mass="14348">MRAEVEKVISIRHWNFARYYVLGETGNGLFTFRRRAYVAYLKAYPNVMSKSAAKASASRLMRKPHIQAAIQWQAVILNGENRGITLYPDTAIEIWEALRELGSFRANWAPWWVKSRWEDEGVSG</sequence>
<dbReference type="InterPro" id="IPR038713">
    <property type="entry name" value="Terminase_Gp1_N_sf"/>
</dbReference>
<keyword evidence="2" id="KW-1185">Reference proteome</keyword>
<organism evidence="1 2">
    <name type="scientific">Roseibacillus persicicus</name>
    <dbReference type="NCBI Taxonomy" id="454148"/>
    <lineage>
        <taxon>Bacteria</taxon>
        <taxon>Pseudomonadati</taxon>
        <taxon>Verrucomicrobiota</taxon>
        <taxon>Verrucomicrobiia</taxon>
        <taxon>Verrucomicrobiales</taxon>
        <taxon>Verrucomicrobiaceae</taxon>
        <taxon>Roseibacillus</taxon>
    </lineage>
</organism>
<proteinExistence type="predicted"/>
<evidence type="ECO:0000313" key="1">
    <source>
        <dbReference type="EMBL" id="GHC41143.1"/>
    </source>
</evidence>
<dbReference type="EMBL" id="BMXI01000001">
    <property type="protein sequence ID" value="GHC41143.1"/>
    <property type="molecule type" value="Genomic_DNA"/>
</dbReference>
<protein>
    <submittedName>
        <fullName evidence="1">Uncharacterized protein</fullName>
    </submittedName>
</protein>
<comment type="caution">
    <text evidence="1">The sequence shown here is derived from an EMBL/GenBank/DDBJ whole genome shotgun (WGS) entry which is preliminary data.</text>
</comment>
<dbReference type="AlphaFoldDB" id="A0A918TBW4"/>
<accession>A0A918TBW4</accession>
<dbReference type="Gene3D" id="1.10.10.1400">
    <property type="entry name" value="Terminase, small subunit, N-terminal DNA-binding domain, HTH motif"/>
    <property type="match status" value="1"/>
</dbReference>
<reference evidence="1" key="1">
    <citation type="journal article" date="2014" name="Int. J. Syst. Evol. Microbiol.">
        <title>Complete genome sequence of Corynebacterium casei LMG S-19264T (=DSM 44701T), isolated from a smear-ripened cheese.</title>
        <authorList>
            <consortium name="US DOE Joint Genome Institute (JGI-PGF)"/>
            <person name="Walter F."/>
            <person name="Albersmeier A."/>
            <person name="Kalinowski J."/>
            <person name="Ruckert C."/>
        </authorList>
    </citation>
    <scope>NUCLEOTIDE SEQUENCE</scope>
    <source>
        <strain evidence="1">KCTC 12988</strain>
    </source>
</reference>
<dbReference type="Proteomes" id="UP000644507">
    <property type="component" value="Unassembled WGS sequence"/>
</dbReference>
<evidence type="ECO:0000313" key="2">
    <source>
        <dbReference type="Proteomes" id="UP000644507"/>
    </source>
</evidence>
<gene>
    <name evidence="1" type="ORF">GCM10007100_02240</name>
</gene>
<name>A0A918TBW4_9BACT</name>